<dbReference type="EMBL" id="JABWDY010039293">
    <property type="protein sequence ID" value="KAF5179025.1"/>
    <property type="molecule type" value="Genomic_DNA"/>
</dbReference>
<sequence length="226" mass="24426">MDVLLLSSNPDQSISPYKQSRNHGRIINNNNNHAFLSSRNENFSGFDQNIINGRGGVLILPPPPPLQSSFTSSRRRQPPLLPLPISKPYSSLNNLYGRNNKGGASPPTKEKNLISKKPKSSISPNKQESTMKSKNVIRLGPEPGNLLKQVSKVMSSTLEEENEGSGVLEGICGSSIFLLAPPPSSLPLPKFSLKPKTMSCNVEAAATTTTGIDAGATDDLRRLLRL</sequence>
<accession>A0A7J6V4F2</accession>
<feature type="region of interest" description="Disordered" evidence="1">
    <location>
        <begin position="1"/>
        <end position="24"/>
    </location>
</feature>
<feature type="compositionally biased region" description="Polar residues" evidence="1">
    <location>
        <begin position="1"/>
        <end position="19"/>
    </location>
</feature>
<protein>
    <submittedName>
        <fullName evidence="2">Uncharacterized protein</fullName>
    </submittedName>
</protein>
<feature type="compositionally biased region" description="Polar residues" evidence="1">
    <location>
        <begin position="88"/>
        <end position="97"/>
    </location>
</feature>
<keyword evidence="3" id="KW-1185">Reference proteome</keyword>
<dbReference type="AlphaFoldDB" id="A0A7J6V4F2"/>
<organism evidence="2 3">
    <name type="scientific">Thalictrum thalictroides</name>
    <name type="common">Rue-anemone</name>
    <name type="synonym">Anemone thalictroides</name>
    <dbReference type="NCBI Taxonomy" id="46969"/>
    <lineage>
        <taxon>Eukaryota</taxon>
        <taxon>Viridiplantae</taxon>
        <taxon>Streptophyta</taxon>
        <taxon>Embryophyta</taxon>
        <taxon>Tracheophyta</taxon>
        <taxon>Spermatophyta</taxon>
        <taxon>Magnoliopsida</taxon>
        <taxon>Ranunculales</taxon>
        <taxon>Ranunculaceae</taxon>
        <taxon>Thalictroideae</taxon>
        <taxon>Thalictrum</taxon>
    </lineage>
</organism>
<evidence type="ECO:0000313" key="2">
    <source>
        <dbReference type="EMBL" id="KAF5179025.1"/>
    </source>
</evidence>
<gene>
    <name evidence="2" type="ORF">FRX31_031388</name>
</gene>
<dbReference type="PANTHER" id="PTHR33670:SF14">
    <property type="entry name" value="T20H2.15 PROTEIN"/>
    <property type="match status" value="1"/>
</dbReference>
<feature type="region of interest" description="Disordered" evidence="1">
    <location>
        <begin position="62"/>
        <end position="132"/>
    </location>
</feature>
<dbReference type="Proteomes" id="UP000554482">
    <property type="component" value="Unassembled WGS sequence"/>
</dbReference>
<dbReference type="PANTHER" id="PTHR33670">
    <property type="entry name" value="SPLICING FACTOR, PROLINE- AND GLUTAMINE-RICH-LIKE"/>
    <property type="match status" value="1"/>
</dbReference>
<evidence type="ECO:0000256" key="1">
    <source>
        <dbReference type="SAM" id="MobiDB-lite"/>
    </source>
</evidence>
<reference evidence="2 3" key="1">
    <citation type="submission" date="2020-06" db="EMBL/GenBank/DDBJ databases">
        <title>Transcriptomic and genomic resources for Thalictrum thalictroides and T. hernandezii: Facilitating candidate gene discovery in an emerging model plant lineage.</title>
        <authorList>
            <person name="Arias T."/>
            <person name="Riano-Pachon D.M."/>
            <person name="Di Stilio V.S."/>
        </authorList>
    </citation>
    <scope>NUCLEOTIDE SEQUENCE [LARGE SCALE GENOMIC DNA]</scope>
    <source>
        <strain evidence="3">cv. WT478/WT964</strain>
        <tissue evidence="2">Leaves</tissue>
    </source>
</reference>
<comment type="caution">
    <text evidence="2">The sequence shown here is derived from an EMBL/GenBank/DDBJ whole genome shotgun (WGS) entry which is preliminary data.</text>
</comment>
<name>A0A7J6V4F2_THATH</name>
<proteinExistence type="predicted"/>
<evidence type="ECO:0000313" key="3">
    <source>
        <dbReference type="Proteomes" id="UP000554482"/>
    </source>
</evidence>